<feature type="transmembrane region" description="Helical" evidence="1">
    <location>
        <begin position="33"/>
        <end position="52"/>
    </location>
</feature>
<evidence type="ECO:0000313" key="3">
    <source>
        <dbReference type="Proteomes" id="UP000593568"/>
    </source>
</evidence>
<dbReference type="AlphaFoldDB" id="A0A7J9FC73"/>
<evidence type="ECO:0008006" key="4">
    <source>
        <dbReference type="Google" id="ProtNLM"/>
    </source>
</evidence>
<reference evidence="2 3" key="1">
    <citation type="journal article" date="2019" name="Genome Biol. Evol.">
        <title>Insights into the evolution of the New World diploid cottons (Gossypium, subgenus Houzingenia) based on genome sequencing.</title>
        <authorList>
            <person name="Grover C.E."/>
            <person name="Arick M.A. 2nd"/>
            <person name="Thrash A."/>
            <person name="Conover J.L."/>
            <person name="Sanders W.S."/>
            <person name="Peterson D.G."/>
            <person name="Frelichowski J.E."/>
            <person name="Scheffler J.A."/>
            <person name="Scheffler B.E."/>
            <person name="Wendel J.F."/>
        </authorList>
    </citation>
    <scope>NUCLEOTIDE SEQUENCE [LARGE SCALE GENOMIC DNA]</scope>
    <source>
        <strain evidence="2">8</strain>
        <tissue evidence="2">Leaf</tissue>
    </source>
</reference>
<dbReference type="Proteomes" id="UP000593568">
    <property type="component" value="Unassembled WGS sequence"/>
</dbReference>
<sequence>MEKVRMKCGYFCGVDVGAVATTEISIIDWVHQFLAITLYFCRVFCCAMWGIWTMRNRLLHESQKPTASEIMSFIKKIWAKWMV</sequence>
<keyword evidence="1" id="KW-1133">Transmembrane helix</keyword>
<dbReference type="EMBL" id="JABEZW010000013">
    <property type="protein sequence ID" value="MBA0782574.1"/>
    <property type="molecule type" value="Genomic_DNA"/>
</dbReference>
<evidence type="ECO:0000313" key="2">
    <source>
        <dbReference type="EMBL" id="MBA0782574.1"/>
    </source>
</evidence>
<evidence type="ECO:0000256" key="1">
    <source>
        <dbReference type="SAM" id="Phobius"/>
    </source>
</evidence>
<organism evidence="2 3">
    <name type="scientific">Gossypium trilobum</name>
    <dbReference type="NCBI Taxonomy" id="34281"/>
    <lineage>
        <taxon>Eukaryota</taxon>
        <taxon>Viridiplantae</taxon>
        <taxon>Streptophyta</taxon>
        <taxon>Embryophyta</taxon>
        <taxon>Tracheophyta</taxon>
        <taxon>Spermatophyta</taxon>
        <taxon>Magnoliopsida</taxon>
        <taxon>eudicotyledons</taxon>
        <taxon>Gunneridae</taxon>
        <taxon>Pentapetalae</taxon>
        <taxon>rosids</taxon>
        <taxon>malvids</taxon>
        <taxon>Malvales</taxon>
        <taxon>Malvaceae</taxon>
        <taxon>Malvoideae</taxon>
        <taxon>Gossypium</taxon>
    </lineage>
</organism>
<gene>
    <name evidence="2" type="ORF">Gotri_000437</name>
</gene>
<protein>
    <recommendedName>
        <fullName evidence="4">Transmembrane protein</fullName>
    </recommendedName>
</protein>
<proteinExistence type="predicted"/>
<keyword evidence="1" id="KW-0812">Transmembrane</keyword>
<name>A0A7J9FC73_9ROSI</name>
<comment type="caution">
    <text evidence="2">The sequence shown here is derived from an EMBL/GenBank/DDBJ whole genome shotgun (WGS) entry which is preliminary data.</text>
</comment>
<accession>A0A7J9FC73</accession>
<keyword evidence="3" id="KW-1185">Reference proteome</keyword>
<keyword evidence="1" id="KW-0472">Membrane</keyword>